<keyword evidence="1" id="KW-0285">Flavoprotein</keyword>
<feature type="domain" description="FAD/NAD(P)-binding" evidence="3">
    <location>
        <begin position="3"/>
        <end position="277"/>
    </location>
</feature>
<evidence type="ECO:0000256" key="1">
    <source>
        <dbReference type="ARBA" id="ARBA00022630"/>
    </source>
</evidence>
<proteinExistence type="predicted"/>
<dbReference type="EMBL" id="ATAY01000020">
    <property type="protein sequence ID" value="EPR13436.1"/>
    <property type="molecule type" value="Genomic_DNA"/>
</dbReference>
<dbReference type="InterPro" id="IPR023753">
    <property type="entry name" value="FAD/NAD-binding_dom"/>
</dbReference>
<dbReference type="PRINTS" id="PR00469">
    <property type="entry name" value="PNDRDTASEII"/>
</dbReference>
<dbReference type="AlphaFoldDB" id="U4R4E0"/>
<dbReference type="GO" id="GO:0016491">
    <property type="term" value="F:oxidoreductase activity"/>
    <property type="evidence" value="ECO:0007669"/>
    <property type="project" value="UniProtKB-KW"/>
</dbReference>
<reference evidence="4 5" key="1">
    <citation type="journal article" date="2013" name="Genome Announc.">
        <title>Draft Genome Sequence of the Cellulolytic Bacterium Clostridium papyrosolvens C7 (ATCC 700395).</title>
        <authorList>
            <person name="Zepeda V."/>
            <person name="Dassa B."/>
            <person name="Borovok I."/>
            <person name="Lamed R."/>
            <person name="Bayer E.A."/>
            <person name="Cate J.H."/>
        </authorList>
    </citation>
    <scope>NUCLEOTIDE SEQUENCE [LARGE SCALE GENOMIC DNA]</scope>
    <source>
        <strain evidence="4 5">C7</strain>
    </source>
</reference>
<dbReference type="InterPro" id="IPR036188">
    <property type="entry name" value="FAD/NAD-bd_sf"/>
</dbReference>
<dbReference type="InterPro" id="IPR050097">
    <property type="entry name" value="Ferredoxin-NADP_redctase_2"/>
</dbReference>
<sequence>MIYDVIIVGKGPAGLSAAIYTVRANLNTLVIGQSNSGLYKAAKIENYFGFSEAVSGSDLLKAGELQARRLGADITDEEVLEINKTDNFEVITREKSYYAKTVLMASGQPQKKLEIDGLKEMEGIGVSYCTTCDGFFYRGLKVGVLGNKYFAIHEAEELKAFTNDITIYTNGMELEYKGDYNKLHDNFRIVNKSIQKLYGKDCLEAIYFTDGTFEKLDGLFIANDIASGIDFAKKLGVLTKGASIVVDENQKTNIEGLYAAGDCTGGFKQIATAVGQGALAAGRISEFIRKEKLINIQLTFS</sequence>
<dbReference type="Proteomes" id="UP000016860">
    <property type="component" value="Unassembled WGS sequence"/>
</dbReference>
<dbReference type="Gene3D" id="3.50.50.60">
    <property type="entry name" value="FAD/NAD(P)-binding domain"/>
    <property type="match status" value="2"/>
</dbReference>
<organism evidence="4 5">
    <name type="scientific">Ruminiclostridium papyrosolvens C7</name>
    <dbReference type="NCBI Taxonomy" id="1330534"/>
    <lineage>
        <taxon>Bacteria</taxon>
        <taxon>Bacillati</taxon>
        <taxon>Bacillota</taxon>
        <taxon>Clostridia</taxon>
        <taxon>Eubacteriales</taxon>
        <taxon>Oscillospiraceae</taxon>
        <taxon>Ruminiclostridium</taxon>
    </lineage>
</organism>
<evidence type="ECO:0000259" key="3">
    <source>
        <dbReference type="Pfam" id="PF07992"/>
    </source>
</evidence>
<name>U4R4E0_9FIRM</name>
<dbReference type="STRING" id="1330534.L323_06115"/>
<dbReference type="Pfam" id="PF07992">
    <property type="entry name" value="Pyr_redox_2"/>
    <property type="match status" value="1"/>
</dbReference>
<evidence type="ECO:0000256" key="2">
    <source>
        <dbReference type="ARBA" id="ARBA00023002"/>
    </source>
</evidence>
<dbReference type="PRINTS" id="PR00368">
    <property type="entry name" value="FADPNR"/>
</dbReference>
<comment type="caution">
    <text evidence="4">The sequence shown here is derived from an EMBL/GenBank/DDBJ whole genome shotgun (WGS) entry which is preliminary data.</text>
</comment>
<dbReference type="PANTHER" id="PTHR48105">
    <property type="entry name" value="THIOREDOXIN REDUCTASE 1-RELATED-RELATED"/>
    <property type="match status" value="1"/>
</dbReference>
<dbReference type="RefSeq" id="WP_020814804.1">
    <property type="nucleotide sequence ID" value="NZ_ATAY01000020.1"/>
</dbReference>
<protein>
    <submittedName>
        <fullName evidence="4">Thioredoxin-disulfide reductase</fullName>
    </submittedName>
</protein>
<evidence type="ECO:0000313" key="4">
    <source>
        <dbReference type="EMBL" id="EPR13436.1"/>
    </source>
</evidence>
<evidence type="ECO:0000313" key="5">
    <source>
        <dbReference type="Proteomes" id="UP000016860"/>
    </source>
</evidence>
<keyword evidence="2" id="KW-0560">Oxidoreductase</keyword>
<dbReference type="SUPFAM" id="SSF51905">
    <property type="entry name" value="FAD/NAD(P)-binding domain"/>
    <property type="match status" value="1"/>
</dbReference>
<gene>
    <name evidence="4" type="ORF">L323_06115</name>
</gene>
<dbReference type="PATRIC" id="fig|1330534.3.peg.1222"/>
<accession>U4R4E0</accession>